<organism evidence="1 2">
    <name type="scientific">Lymnaea stagnalis</name>
    <name type="common">Great pond snail</name>
    <name type="synonym">Helix stagnalis</name>
    <dbReference type="NCBI Taxonomy" id="6523"/>
    <lineage>
        <taxon>Eukaryota</taxon>
        <taxon>Metazoa</taxon>
        <taxon>Spiralia</taxon>
        <taxon>Lophotrochozoa</taxon>
        <taxon>Mollusca</taxon>
        <taxon>Gastropoda</taxon>
        <taxon>Heterobranchia</taxon>
        <taxon>Euthyneura</taxon>
        <taxon>Panpulmonata</taxon>
        <taxon>Hygrophila</taxon>
        <taxon>Lymnaeoidea</taxon>
        <taxon>Lymnaeidae</taxon>
        <taxon>Lymnaea</taxon>
    </lineage>
</organism>
<gene>
    <name evidence="1" type="ORF">GSLYS_00017842001</name>
</gene>
<dbReference type="SUPFAM" id="SSF56973">
    <property type="entry name" value="Aerolisin/ETX pore-forming domain"/>
    <property type="match status" value="1"/>
</dbReference>
<comment type="caution">
    <text evidence="1">The sequence shown here is derived from an EMBL/GenBank/DDBJ whole genome shotgun (WGS) entry which is preliminary data.</text>
</comment>
<evidence type="ECO:0000313" key="1">
    <source>
        <dbReference type="EMBL" id="CAL1544329.1"/>
    </source>
</evidence>
<dbReference type="InterPro" id="IPR004991">
    <property type="entry name" value="Aerolysin-like"/>
</dbReference>
<proteinExistence type="predicted"/>
<dbReference type="Proteomes" id="UP001497497">
    <property type="component" value="Unassembled WGS sequence"/>
</dbReference>
<sequence length="267" mass="29843">MSFTILDLDKIVSDFFKKRVPNEAKKYCDLKEPRIDWEGVLITYAEPVFLKHGAPTTPTASILFISSFNNTTPDPQTFALNSVRVTKSTCETSLNKTFSFGGSIGVVAELPVKGFTGRAKFFFDRTKQKGNTNTSEQELTWGINSDIVVPPVCTTTAELKIKEEDLSGEFEMESTFDGRVYVDYLHEKEKDVVHSDSEEVSVIFKDVTGFFPTRDGAPKYSVTGTCKCRIGVEQMVTVTEETLKEIPFGLRPNLVVPVDYLADYPPN</sequence>
<keyword evidence="2" id="KW-1185">Reference proteome</keyword>
<reference evidence="1 2" key="1">
    <citation type="submission" date="2024-04" db="EMBL/GenBank/DDBJ databases">
        <authorList>
            <consortium name="Genoscope - CEA"/>
            <person name="William W."/>
        </authorList>
    </citation>
    <scope>NUCLEOTIDE SEQUENCE [LARGE SCALE GENOMIC DNA]</scope>
</reference>
<dbReference type="EMBL" id="CAXITT010000615">
    <property type="protein sequence ID" value="CAL1544329.1"/>
    <property type="molecule type" value="Genomic_DNA"/>
</dbReference>
<dbReference type="Gene3D" id="2.170.15.10">
    <property type="entry name" value="Proaerolysin, chain A, domain 3"/>
    <property type="match status" value="1"/>
</dbReference>
<protein>
    <submittedName>
        <fullName evidence="1">Uncharacterized protein</fullName>
    </submittedName>
</protein>
<evidence type="ECO:0000313" key="2">
    <source>
        <dbReference type="Proteomes" id="UP001497497"/>
    </source>
</evidence>
<dbReference type="PANTHER" id="PTHR39369:SF6">
    <property type="entry name" value="LIN-24 (TWENTY-FOUR) LIKE"/>
    <property type="match status" value="1"/>
</dbReference>
<dbReference type="CDD" id="cd20237">
    <property type="entry name" value="PFM_LIN24-like"/>
    <property type="match status" value="1"/>
</dbReference>
<dbReference type="Pfam" id="PF03318">
    <property type="entry name" value="ETX_MTX2"/>
    <property type="match status" value="1"/>
</dbReference>
<dbReference type="PANTHER" id="PTHR39369">
    <property type="entry name" value="LIN-24 (TWENTY-FOUR) LIKE"/>
    <property type="match status" value="1"/>
</dbReference>
<dbReference type="AlphaFoldDB" id="A0AAV2IDM7"/>
<accession>A0AAV2IDM7</accession>
<name>A0AAV2IDM7_LYMST</name>